<dbReference type="STRING" id="1798338.A3J56_03335"/>
<sequence length="360" mass="40504">MTSAIQKFKEMLDGVETAAIQVGNDYNTQKLVAATLLHRTFEHLGKQSVFELPTTTDASSERTKQFLTELCGPWEAKNPHEQLVIRLNAQETPVSKLKYEKDGDTLKIILEGLSAVDPAHVSIQKEKTSVDLLLLVDPALNEIEGLIAGVPHQDVIKLTSKDRSLFLKVADIVVALVDPLSPEFCRGLWYLLEQEEKLAEAPLAEITEMKQRVLVSGIDREVIRRARANFLGSSFWKLLGRALARCEFEKNIQTIWSFLPYADFQKTNQTSSVILNLLEEIQALRPDGTYIALLWEDKNITSSTKRIRAVIAGKTESVISQLAVAFGAQPASRYFFLDEFETFSEAELRIRSTIQQLRNV</sequence>
<comment type="caution">
    <text evidence="1">The sequence shown here is derived from an EMBL/GenBank/DDBJ whole genome shotgun (WGS) entry which is preliminary data.</text>
</comment>
<evidence type="ECO:0000313" key="1">
    <source>
        <dbReference type="EMBL" id="OGF74739.1"/>
    </source>
</evidence>
<dbReference type="Proteomes" id="UP000178406">
    <property type="component" value="Unassembled WGS sequence"/>
</dbReference>
<name>A0A1F5WG87_9BACT</name>
<dbReference type="EMBL" id="MFHQ01000007">
    <property type="protein sequence ID" value="OGF74739.1"/>
    <property type="molecule type" value="Genomic_DNA"/>
</dbReference>
<gene>
    <name evidence="1" type="ORF">A3J56_03335</name>
</gene>
<organism evidence="1 2">
    <name type="scientific">Candidatus Giovannonibacteria bacterium RIFCSPHIGHO2_02_FULL_46_20</name>
    <dbReference type="NCBI Taxonomy" id="1798338"/>
    <lineage>
        <taxon>Bacteria</taxon>
        <taxon>Candidatus Giovannoniibacteriota</taxon>
    </lineage>
</organism>
<evidence type="ECO:0000313" key="2">
    <source>
        <dbReference type="Proteomes" id="UP000178406"/>
    </source>
</evidence>
<proteinExistence type="predicted"/>
<reference evidence="1 2" key="1">
    <citation type="journal article" date="2016" name="Nat. Commun.">
        <title>Thousands of microbial genomes shed light on interconnected biogeochemical processes in an aquifer system.</title>
        <authorList>
            <person name="Anantharaman K."/>
            <person name="Brown C.T."/>
            <person name="Hug L.A."/>
            <person name="Sharon I."/>
            <person name="Castelle C.J."/>
            <person name="Probst A.J."/>
            <person name="Thomas B.C."/>
            <person name="Singh A."/>
            <person name="Wilkins M.J."/>
            <person name="Karaoz U."/>
            <person name="Brodie E.L."/>
            <person name="Williams K.H."/>
            <person name="Hubbard S.S."/>
            <person name="Banfield J.F."/>
        </authorList>
    </citation>
    <scope>NUCLEOTIDE SEQUENCE [LARGE SCALE GENOMIC DNA]</scope>
</reference>
<protein>
    <submittedName>
        <fullName evidence="1">Uncharacterized protein</fullName>
    </submittedName>
</protein>
<dbReference type="AlphaFoldDB" id="A0A1F5WG87"/>
<accession>A0A1F5WG87</accession>